<protein>
    <submittedName>
        <fullName evidence="1">Uncharacterized protein</fullName>
    </submittedName>
</protein>
<keyword evidence="2" id="KW-1185">Reference proteome</keyword>
<evidence type="ECO:0000313" key="1">
    <source>
        <dbReference type="EMBL" id="KAK3724185.1"/>
    </source>
</evidence>
<comment type="caution">
    <text evidence="1">The sequence shown here is derived from an EMBL/GenBank/DDBJ whole genome shotgun (WGS) entry which is preliminary data.</text>
</comment>
<sequence>MPGLRKLISRFSLRKDKQAGAAINESQPALKKANVKLQKKRSTFNLRNGLELDHSGLSTRSALPDLRPVPSISENSMNDIEGELRGAAVRQHKYKHCSGGDQRAAEDDSPSSSSGSSTIRASTPLLPRSAQSTYPTLPREPVPTTNSEPAPVFGRYGLGVHSCNLASAASSQRSAESRLPLVPSPWEVTHAEQVLLSGSAGGESPEGSSKNDVSDSNDGNWATKTVRRDKGSGYDDANAVSPTDSGVAFSEPNDVEPRRRKGKGKLFDHASSKRPLSNRNRRVAVEQWLEHEPGLREAASSRNRIDRENIDPFHRDEFEHWNELEEIRKQGREDGNFLGKARETFGFYQSKEEAES</sequence>
<dbReference type="Proteomes" id="UP001281147">
    <property type="component" value="Unassembled WGS sequence"/>
</dbReference>
<reference evidence="1" key="1">
    <citation type="submission" date="2023-07" db="EMBL/GenBank/DDBJ databases">
        <title>Black Yeasts Isolated from many extreme environments.</title>
        <authorList>
            <person name="Coleine C."/>
            <person name="Stajich J.E."/>
            <person name="Selbmann L."/>
        </authorList>
    </citation>
    <scope>NUCLEOTIDE SEQUENCE</scope>
    <source>
        <strain evidence="1">CCFEE 5714</strain>
    </source>
</reference>
<name>A0ACC3NXM5_9PEZI</name>
<proteinExistence type="predicted"/>
<organism evidence="1 2">
    <name type="scientific">Vermiconidia calcicola</name>
    <dbReference type="NCBI Taxonomy" id="1690605"/>
    <lineage>
        <taxon>Eukaryota</taxon>
        <taxon>Fungi</taxon>
        <taxon>Dikarya</taxon>
        <taxon>Ascomycota</taxon>
        <taxon>Pezizomycotina</taxon>
        <taxon>Dothideomycetes</taxon>
        <taxon>Dothideomycetidae</taxon>
        <taxon>Mycosphaerellales</taxon>
        <taxon>Extremaceae</taxon>
        <taxon>Vermiconidia</taxon>
    </lineage>
</organism>
<gene>
    <name evidence="1" type="ORF">LTR37_001310</name>
</gene>
<dbReference type="EMBL" id="JAUTXU010000006">
    <property type="protein sequence ID" value="KAK3724185.1"/>
    <property type="molecule type" value="Genomic_DNA"/>
</dbReference>
<accession>A0ACC3NXM5</accession>
<evidence type="ECO:0000313" key="2">
    <source>
        <dbReference type="Proteomes" id="UP001281147"/>
    </source>
</evidence>